<proteinExistence type="predicted"/>
<dbReference type="AlphaFoldDB" id="A0A2G1MBI4"/>
<accession>A0A2G1MBI4</accession>
<reference evidence="2 3" key="1">
    <citation type="submission" date="2017-08" db="EMBL/GenBank/DDBJ databases">
        <title>Draft Genome Sequence of Loktanella cinnabarina Strain XM1, Isolated from Coastal Surface Water.</title>
        <authorList>
            <person name="Ma R."/>
            <person name="Wang J."/>
            <person name="Wang Q."/>
            <person name="Ma Z."/>
            <person name="Li J."/>
            <person name="Chen L."/>
        </authorList>
    </citation>
    <scope>NUCLEOTIDE SEQUENCE [LARGE SCALE GENOMIC DNA]</scope>
    <source>
        <strain evidence="2 3">XM1</strain>
    </source>
</reference>
<dbReference type="Proteomes" id="UP000221860">
    <property type="component" value="Unassembled WGS sequence"/>
</dbReference>
<feature type="non-terminal residue" evidence="2">
    <location>
        <position position="1"/>
    </location>
</feature>
<organism evidence="2 3">
    <name type="scientific">Limimaricola cinnabarinus</name>
    <dbReference type="NCBI Taxonomy" id="1125964"/>
    <lineage>
        <taxon>Bacteria</taxon>
        <taxon>Pseudomonadati</taxon>
        <taxon>Pseudomonadota</taxon>
        <taxon>Alphaproteobacteria</taxon>
        <taxon>Rhodobacterales</taxon>
        <taxon>Paracoccaceae</taxon>
        <taxon>Limimaricola</taxon>
    </lineage>
</organism>
<comment type="caution">
    <text evidence="2">The sequence shown here is derived from an EMBL/GenBank/DDBJ whole genome shotgun (WGS) entry which is preliminary data.</text>
</comment>
<keyword evidence="1" id="KW-0472">Membrane</keyword>
<dbReference type="RefSeq" id="WP_216823336.1">
    <property type="nucleotide sequence ID" value="NZ_KZ305005.1"/>
</dbReference>
<evidence type="ECO:0000313" key="2">
    <source>
        <dbReference type="EMBL" id="PHP26093.1"/>
    </source>
</evidence>
<gene>
    <name evidence="2" type="ORF">CJ301_18285</name>
</gene>
<keyword evidence="1" id="KW-1133">Transmembrane helix</keyword>
<keyword evidence="1" id="KW-0812">Transmembrane</keyword>
<name>A0A2G1MBI4_9RHOB</name>
<evidence type="ECO:0000313" key="3">
    <source>
        <dbReference type="Proteomes" id="UP000221860"/>
    </source>
</evidence>
<feature type="transmembrane region" description="Helical" evidence="1">
    <location>
        <begin position="17"/>
        <end position="43"/>
    </location>
</feature>
<sequence length="111" mass="12127">EAERHLMAIMDRVQRRLLWASAAWIALGMAVMLGLGGAAGFYLGRAHGLTMAASWEGILARQDFGAWSGLITKNGDMDALLDTYCRPGSPANSRVLDSEGQEFCWLPLRTD</sequence>
<dbReference type="EMBL" id="NQWH01000077">
    <property type="protein sequence ID" value="PHP26093.1"/>
    <property type="molecule type" value="Genomic_DNA"/>
</dbReference>
<protein>
    <submittedName>
        <fullName evidence="2">Uncharacterized protein</fullName>
    </submittedName>
</protein>
<evidence type="ECO:0000256" key="1">
    <source>
        <dbReference type="SAM" id="Phobius"/>
    </source>
</evidence>
<keyword evidence="3" id="KW-1185">Reference proteome</keyword>